<accession>A0A2M4B8Q0</accession>
<feature type="compositionally biased region" description="Polar residues" evidence="2">
    <location>
        <begin position="990"/>
        <end position="999"/>
    </location>
</feature>
<feature type="region of interest" description="Disordered" evidence="2">
    <location>
        <begin position="1434"/>
        <end position="1454"/>
    </location>
</feature>
<feature type="compositionally biased region" description="Polar residues" evidence="2">
    <location>
        <begin position="911"/>
        <end position="933"/>
    </location>
</feature>
<dbReference type="SMART" id="SM01127">
    <property type="entry name" value="DDHD"/>
    <property type="match status" value="1"/>
</dbReference>
<feature type="region of interest" description="Disordered" evidence="2">
    <location>
        <begin position="279"/>
        <end position="305"/>
    </location>
</feature>
<feature type="region of interest" description="Disordered" evidence="2">
    <location>
        <begin position="1031"/>
        <end position="1055"/>
    </location>
</feature>
<protein>
    <submittedName>
        <fullName evidence="5">Putative phosphatidic acid-preferring phospholipase a1</fullName>
    </submittedName>
</protein>
<feature type="compositionally biased region" description="Low complexity" evidence="2">
    <location>
        <begin position="437"/>
        <end position="448"/>
    </location>
</feature>
<feature type="compositionally biased region" description="Pro residues" evidence="2">
    <location>
        <begin position="493"/>
        <end position="506"/>
    </location>
</feature>
<feature type="region of interest" description="Disordered" evidence="2">
    <location>
        <begin position="762"/>
        <end position="796"/>
    </location>
</feature>
<feature type="region of interest" description="Disordered" evidence="2">
    <location>
        <begin position="875"/>
        <end position="933"/>
    </location>
</feature>
<reference evidence="5" key="1">
    <citation type="submission" date="2018-01" db="EMBL/GenBank/DDBJ databases">
        <title>An insight into the sialome of Amazonian anophelines.</title>
        <authorList>
            <person name="Ribeiro J.M."/>
            <person name="Scarpassa V."/>
            <person name="Calvo E."/>
        </authorList>
    </citation>
    <scope>NUCLEOTIDE SEQUENCE</scope>
    <source>
        <tissue evidence="5">Salivary glands</tissue>
    </source>
</reference>
<dbReference type="InterPro" id="IPR057825">
    <property type="entry name" value="WWE_SEC23-DDH2"/>
</dbReference>
<feature type="compositionally biased region" description="Polar residues" evidence="2">
    <location>
        <begin position="1725"/>
        <end position="1743"/>
    </location>
</feature>
<feature type="domain" description="DDHD" evidence="4">
    <location>
        <begin position="1492"/>
        <end position="1704"/>
    </location>
</feature>
<name>A0A2M4B8Q0_9DIPT</name>
<feature type="compositionally biased region" description="Basic and acidic residues" evidence="2">
    <location>
        <begin position="1034"/>
        <end position="1044"/>
    </location>
</feature>
<feature type="region of interest" description="Disordered" evidence="2">
    <location>
        <begin position="1635"/>
        <end position="1654"/>
    </location>
</feature>
<feature type="compositionally biased region" description="Low complexity" evidence="2">
    <location>
        <begin position="1749"/>
        <end position="1762"/>
    </location>
</feature>
<feature type="region of interest" description="Disordered" evidence="2">
    <location>
        <begin position="43"/>
        <end position="146"/>
    </location>
</feature>
<dbReference type="PANTHER" id="PTHR23509:SF10">
    <property type="entry name" value="LD21067P"/>
    <property type="match status" value="1"/>
</dbReference>
<evidence type="ECO:0000259" key="4">
    <source>
        <dbReference type="PROSITE" id="PS51043"/>
    </source>
</evidence>
<dbReference type="Pfam" id="PF23464">
    <property type="entry name" value="WWE_3"/>
    <property type="match status" value="1"/>
</dbReference>
<sequence length="1762" mass="187987">MASSSTGGNAKSDTSRRPPAIKNPLLSSQLTGLTLDDFAPVAVLPPAAPLPPIVREPPEATGLPKPAIFSSQQAETGAIPELPQDTDSFSEIDLSVTNDPQSNTRPPTATEYNPLQDLEESDSLRGGAGVDRQGTDDGGGPSSYFQQTSTLTAQFAAQLPTVASTVFSTFSRVIKGSSPVPTAGGDHQPLAPPPSSVGYGFGAQQEFQNTNYPPPPPAAAAAAASSFGTLAITSASEQAYPSGIGNEHQLTAQVASEPPPPPPTFYNPEQVQTVAATAVHPPPLPPSAAIGSGAPSNSYRLGGSKKKTYAHIPGLSTTAPSAQQPFNAQNVAAPPLPYAVPPVADVAAPAPPALDVRPPPVEAPPAKSKPSLFGYQLPTNLLEKLPKPPTFGGEKRDESAAASAPPSAVVASIADQFADQSLTSASVAPFPPPAAPAAPFFATATAPPSGFVGTSTQPQSSIESFSAISQPQVVEQQPQQQLQSSVPPFVASAPPPSAQTGPPPTFYTPGQIPSVPVAPIASNASKNPYSSARRAPGVGPYKNPLAPVSVSSSGPVFLPNQLPPPAVTHSTAPPSAFIPPAVAAPAPAVAALPPSPSQAPVPVSIFNPVAPSVNLKDTEQYNQKALEDTTGTQKNVPAFFNPATAPVEIGLSGGSTTANVNLFNVGAVRTDSQHNPPPASVPFVTSQYDAPLPNPEPIRTQSDHAKDLTSAPEQSSIGADQFTVPSAPKPDSNANVYQEESQNHILPPAAGFTSFFDTAPAEKGGVPTGVKTIVDGRSKSSENVLSPPPRPNSNLSEPATIFPGAVPPAGIFLSENVTTAGLNQPSATELLQQQRWPVPDNNANSISNFFALPQPTSSTAGGGLPETTKQAAPEVNGNFWSNQPSHSFDAVAQKPPKPPSEEPCPVINPSDFFNSNSTTISTQDANSGNSINTGQQLSSVPLFNFFGRPAPAVPALPATTQETVPQHSTPLPTTPPLLVPEDQTDGSKVRSPNDSLATESEQEEQRFVGVVNEPIFSSDNLFDFKSSAYQEGDTDYRRGQRSSEEQGNGLGLDRSTTDSMAALATTSVGAPDTTMTTNTAPSVAESTTNIAYRPTYNHWFYRREVEGKVIWSPFTMADSMALEDGLTLETSRPDAQKESSGPVIVHTDGGRYDVSIRDRTRTPVYWKGTANEVRRCSWFYKNVDSRFVPYEEEVADLLESVYKEAATTGEWHRRVTIPNGETVVFHGPSVIVHFLQTQNPDTWGSGSSPVPSTTNRPRVVKRGIDEFNIDDDEPEKIDHLMFMVHGIGEACDLRFRRVEEVVDEFRSISAQLVQSHYRSAFDRSEIGRVEILPISWHDDLHSEESGVDEKLKSITLDSIPKLRHFTNDTLLDVLFYTSPMFCQSIIDAVGNSLNRLYTLFCQRNPSFAGGVSLAGHSLGSLILFDLLCHQKTDQKPVETENSENPDADSVPPLASHVSTVHHRPLVRKCSQQINYEVGPAGTGQPYITYPQLLFRPKKFFALGSPIGMFVTIRGIDALGLNFALPTCDGFFNIFHPYDPVAYRIEALINPELSSLRPVLIPHHKGRKRMHLELKETMVRVGNDLKQRVSDVFRNTLDTVYSLTALNTSRPDPKAIEKEVDKVLQDQLKFETTGSTANLASSGSDVDSGETSLPLGRLNQSRRVDYVLQEAPFEFINEYLFALTSHVCYWDSEDTMLFLMKEIYSTLGVQADIQVPQQSMTIERPMATTSPTPSNCSLGNNNGYNLYPQPSTSAAPSSGSGNR</sequence>
<evidence type="ECO:0000256" key="1">
    <source>
        <dbReference type="ARBA" id="ARBA00038464"/>
    </source>
</evidence>
<feature type="compositionally biased region" description="Polar residues" evidence="2">
    <location>
        <begin position="85"/>
        <end position="113"/>
    </location>
</feature>
<feature type="region of interest" description="Disordered" evidence="2">
    <location>
        <begin position="960"/>
        <end position="1005"/>
    </location>
</feature>
<feature type="compositionally biased region" description="Low complexity" evidence="2">
    <location>
        <begin position="469"/>
        <end position="492"/>
    </location>
</feature>
<dbReference type="PANTHER" id="PTHR23509">
    <property type="entry name" value="PA-PL1 PHOSPHOLIPASE FAMILY"/>
    <property type="match status" value="1"/>
</dbReference>
<dbReference type="InterPro" id="IPR004177">
    <property type="entry name" value="DDHD_dom"/>
</dbReference>
<feature type="compositionally biased region" description="Pro residues" evidence="2">
    <location>
        <begin position="46"/>
        <end position="55"/>
    </location>
</feature>
<feature type="compositionally biased region" description="Polar residues" evidence="2">
    <location>
        <begin position="1"/>
        <end position="12"/>
    </location>
</feature>
<feature type="domain" description="WWE" evidence="3">
    <location>
        <begin position="1082"/>
        <end position="1175"/>
    </location>
</feature>
<feature type="compositionally biased region" description="Pro residues" evidence="2">
    <location>
        <begin position="350"/>
        <end position="363"/>
    </location>
</feature>
<evidence type="ECO:0000256" key="2">
    <source>
        <dbReference type="SAM" id="MobiDB-lite"/>
    </source>
</evidence>
<feature type="region of interest" description="Disordered" evidence="2">
    <location>
        <begin position="669"/>
        <end position="740"/>
    </location>
</feature>
<feature type="compositionally biased region" description="Polar residues" evidence="2">
    <location>
        <begin position="452"/>
        <end position="468"/>
    </location>
</feature>
<dbReference type="GO" id="GO:0030134">
    <property type="term" value="C:COPII-coated ER to Golgi transport vesicle"/>
    <property type="evidence" value="ECO:0007669"/>
    <property type="project" value="TreeGrafter"/>
</dbReference>
<feature type="compositionally biased region" description="Polar residues" evidence="2">
    <location>
        <begin position="1635"/>
        <end position="1650"/>
    </location>
</feature>
<evidence type="ECO:0000313" key="5">
    <source>
        <dbReference type="EMBL" id="MBW49372.1"/>
    </source>
</evidence>
<proteinExistence type="inferred from homology"/>
<dbReference type="InterPro" id="IPR057826">
    <property type="entry name" value="WWE_C20G8.02"/>
</dbReference>
<feature type="region of interest" description="Disordered" evidence="2">
    <location>
        <begin position="436"/>
        <end position="538"/>
    </location>
</feature>
<dbReference type="Pfam" id="PF02862">
    <property type="entry name" value="DDHD"/>
    <property type="match status" value="1"/>
</dbReference>
<dbReference type="PROSITE" id="PS50918">
    <property type="entry name" value="WWE"/>
    <property type="match status" value="1"/>
</dbReference>
<organism evidence="5">
    <name type="scientific">Anopheles marajoara</name>
    <dbReference type="NCBI Taxonomy" id="58244"/>
    <lineage>
        <taxon>Eukaryota</taxon>
        <taxon>Metazoa</taxon>
        <taxon>Ecdysozoa</taxon>
        <taxon>Arthropoda</taxon>
        <taxon>Hexapoda</taxon>
        <taxon>Insecta</taxon>
        <taxon>Pterygota</taxon>
        <taxon>Neoptera</taxon>
        <taxon>Endopterygota</taxon>
        <taxon>Diptera</taxon>
        <taxon>Nematocera</taxon>
        <taxon>Culicoidea</taxon>
        <taxon>Culicidae</taxon>
        <taxon>Anophelinae</taxon>
        <taxon>Anopheles</taxon>
    </lineage>
</organism>
<dbReference type="InterPro" id="IPR004170">
    <property type="entry name" value="WWE_dom"/>
</dbReference>
<evidence type="ECO:0000259" key="3">
    <source>
        <dbReference type="PROSITE" id="PS50918"/>
    </source>
</evidence>
<dbReference type="GO" id="GO:0046872">
    <property type="term" value="F:metal ion binding"/>
    <property type="evidence" value="ECO:0007669"/>
    <property type="project" value="InterPro"/>
</dbReference>
<feature type="region of interest" description="Disordered" evidence="2">
    <location>
        <begin position="1725"/>
        <end position="1762"/>
    </location>
</feature>
<dbReference type="EMBL" id="GGFJ01000231">
    <property type="protein sequence ID" value="MBW49372.1"/>
    <property type="molecule type" value="Transcribed_RNA"/>
</dbReference>
<dbReference type="GO" id="GO:0004620">
    <property type="term" value="F:phospholipase activity"/>
    <property type="evidence" value="ECO:0007669"/>
    <property type="project" value="TreeGrafter"/>
</dbReference>
<dbReference type="PROSITE" id="PS51043">
    <property type="entry name" value="DDHD"/>
    <property type="match status" value="1"/>
</dbReference>
<comment type="similarity">
    <text evidence="1">Belongs to the PA-PLA1 family.</text>
</comment>
<feature type="compositionally biased region" description="Low complexity" evidence="2">
    <location>
        <begin position="400"/>
        <end position="409"/>
    </location>
</feature>
<dbReference type="InterPro" id="IPR058055">
    <property type="entry name" value="PA-PLA1"/>
</dbReference>
<feature type="region of interest" description="Disordered" evidence="2">
    <location>
        <begin position="1"/>
        <end position="25"/>
    </location>
</feature>
<feature type="region of interest" description="Disordered" evidence="2">
    <location>
        <begin position="350"/>
        <end position="409"/>
    </location>
</feature>
<dbReference type="Pfam" id="PF23463">
    <property type="entry name" value="WWE_2"/>
    <property type="match status" value="1"/>
</dbReference>